<sequence length="121" mass="13530">MDSVCCGFSFFPTRFSNCSCVTLSLIKLLPVRILWIDISFIDLPDKKYEIVSTKSHASFESVRGSDSYTDCLERSTPKVESVSTLVIAGVRTSLSFFESTSNVINSFRFEGSLTKLFSVRT</sequence>
<protein>
    <submittedName>
        <fullName evidence="1">Uncharacterized protein</fullName>
    </submittedName>
</protein>
<evidence type="ECO:0000313" key="1">
    <source>
        <dbReference type="EMBL" id="QNO49643.1"/>
    </source>
</evidence>
<proteinExistence type="predicted"/>
<gene>
    <name evidence="1" type="ORF">CIDMNOHP_00006</name>
</gene>
<accession>A0A7G9YNQ9</accession>
<dbReference type="AlphaFoldDB" id="A0A7G9YNQ9"/>
<name>A0A7G9YNQ9_9EURY</name>
<reference evidence="1" key="1">
    <citation type="submission" date="2020-06" db="EMBL/GenBank/DDBJ databases">
        <title>Unique genomic features of the anaerobic methanotrophic archaea.</title>
        <authorList>
            <person name="Chadwick G.L."/>
            <person name="Skennerton C.T."/>
            <person name="Laso-Perez R."/>
            <person name="Leu A.O."/>
            <person name="Speth D.R."/>
            <person name="Yu H."/>
            <person name="Morgan-Lang C."/>
            <person name="Hatzenpichler R."/>
            <person name="Goudeau D."/>
            <person name="Malmstrom R."/>
            <person name="Brazelton W.J."/>
            <person name="Woyke T."/>
            <person name="Hallam S.J."/>
            <person name="Tyson G.W."/>
            <person name="Wegener G."/>
            <person name="Boetius A."/>
            <person name="Orphan V."/>
        </authorList>
    </citation>
    <scope>NUCLEOTIDE SEQUENCE</scope>
</reference>
<dbReference type="EMBL" id="MT631385">
    <property type="protein sequence ID" value="QNO49643.1"/>
    <property type="molecule type" value="Genomic_DNA"/>
</dbReference>
<organism evidence="1">
    <name type="scientific">Candidatus Methanogaster sp. ANME-2c ERB4</name>
    <dbReference type="NCBI Taxonomy" id="2759911"/>
    <lineage>
        <taxon>Archaea</taxon>
        <taxon>Methanobacteriati</taxon>
        <taxon>Methanobacteriota</taxon>
        <taxon>Stenosarchaea group</taxon>
        <taxon>Methanomicrobia</taxon>
        <taxon>Methanosarcinales</taxon>
        <taxon>ANME-2 cluster</taxon>
        <taxon>Candidatus Methanogasteraceae</taxon>
        <taxon>Candidatus Methanogaster</taxon>
    </lineage>
</organism>